<sequence length="174" mass="18641">VITWSLPANTSNLTLSATSGETVTAESVDNTSGGDIVITVATADITNSHTVHIHDVDLYLKENVQGDEAYQLVTNKTISTANANPFSSTVFNVKLDFSCKTEFHDNNLSVTWGFEEQENNMDGGGAGTLTLSNASEMTVDLTRGGWNINSPKVTGFVKYNSSTACYLSFIANDT</sequence>
<accession>A0A9D9NC98</accession>
<reference evidence="1" key="2">
    <citation type="journal article" date="2021" name="PeerJ">
        <title>Extensive microbial diversity within the chicken gut microbiome revealed by metagenomics and culture.</title>
        <authorList>
            <person name="Gilroy R."/>
            <person name="Ravi A."/>
            <person name="Getino M."/>
            <person name="Pursley I."/>
            <person name="Horton D.L."/>
            <person name="Alikhan N.F."/>
            <person name="Baker D."/>
            <person name="Gharbi K."/>
            <person name="Hall N."/>
            <person name="Watson M."/>
            <person name="Adriaenssens E.M."/>
            <person name="Foster-Nyarko E."/>
            <person name="Jarju S."/>
            <person name="Secka A."/>
            <person name="Antonio M."/>
            <person name="Oren A."/>
            <person name="Chaudhuri R.R."/>
            <person name="La Ragione R."/>
            <person name="Hildebrand F."/>
            <person name="Pallen M.J."/>
        </authorList>
    </citation>
    <scope>NUCLEOTIDE SEQUENCE</scope>
    <source>
        <strain evidence="1">14700</strain>
    </source>
</reference>
<reference evidence="1" key="1">
    <citation type="submission" date="2020-10" db="EMBL/GenBank/DDBJ databases">
        <authorList>
            <person name="Gilroy R."/>
        </authorList>
    </citation>
    <scope>NUCLEOTIDE SEQUENCE</scope>
    <source>
        <strain evidence="1">14700</strain>
    </source>
</reference>
<protein>
    <submittedName>
        <fullName evidence="1">Uncharacterized protein</fullName>
    </submittedName>
</protein>
<comment type="caution">
    <text evidence="1">The sequence shown here is derived from an EMBL/GenBank/DDBJ whole genome shotgun (WGS) entry which is preliminary data.</text>
</comment>
<organism evidence="1 2">
    <name type="scientific">Candidatus Ornithospirochaeta stercoravium</name>
    <dbReference type="NCBI Taxonomy" id="2840897"/>
    <lineage>
        <taxon>Bacteria</taxon>
        <taxon>Pseudomonadati</taxon>
        <taxon>Spirochaetota</taxon>
        <taxon>Spirochaetia</taxon>
        <taxon>Spirochaetales</taxon>
        <taxon>Spirochaetaceae</taxon>
        <taxon>Spirochaetaceae incertae sedis</taxon>
        <taxon>Candidatus Ornithospirochaeta</taxon>
    </lineage>
</organism>
<feature type="non-terminal residue" evidence="1">
    <location>
        <position position="1"/>
    </location>
</feature>
<dbReference type="AlphaFoldDB" id="A0A9D9NC98"/>
<dbReference type="Proteomes" id="UP000810292">
    <property type="component" value="Unassembled WGS sequence"/>
</dbReference>
<evidence type="ECO:0000313" key="2">
    <source>
        <dbReference type="Proteomes" id="UP000810292"/>
    </source>
</evidence>
<proteinExistence type="predicted"/>
<name>A0A9D9NC98_9SPIO</name>
<dbReference type="EMBL" id="JADIMF010000023">
    <property type="protein sequence ID" value="MBO8468482.1"/>
    <property type="molecule type" value="Genomic_DNA"/>
</dbReference>
<evidence type="ECO:0000313" key="1">
    <source>
        <dbReference type="EMBL" id="MBO8468482.1"/>
    </source>
</evidence>
<gene>
    <name evidence="1" type="ORF">IAA72_01685</name>
</gene>